<dbReference type="GO" id="GO:0071933">
    <property type="term" value="F:Arp2/3 complex binding"/>
    <property type="evidence" value="ECO:0007669"/>
    <property type="project" value="TreeGrafter"/>
</dbReference>
<keyword evidence="4" id="KW-1185">Reference proteome</keyword>
<comment type="caution">
    <text evidence="3">The sequence shown here is derived from an EMBL/GenBank/DDBJ whole genome shotgun (WGS) entry which is preliminary data.</text>
</comment>
<dbReference type="Pfam" id="PF09431">
    <property type="entry name" value="SPIN90_LRD"/>
    <property type="match status" value="1"/>
</dbReference>
<dbReference type="InterPro" id="IPR030125">
    <property type="entry name" value="SPIN90/Ldb17"/>
</dbReference>
<feature type="domain" description="SPIN90/Ldb17 leucine-rich" evidence="2">
    <location>
        <begin position="186"/>
        <end position="347"/>
    </location>
</feature>
<protein>
    <recommendedName>
        <fullName evidence="2">SPIN90/Ldb17 leucine-rich domain-containing protein</fullName>
    </recommendedName>
</protein>
<dbReference type="STRING" id="2082308.A0A2K1QMD0"/>
<name>A0A2K1QMD0_9PEZI</name>
<dbReference type="GO" id="GO:0000147">
    <property type="term" value="P:actin cortical patch assembly"/>
    <property type="evidence" value="ECO:0007669"/>
    <property type="project" value="TreeGrafter"/>
</dbReference>
<evidence type="ECO:0000313" key="4">
    <source>
        <dbReference type="Proteomes" id="UP000243797"/>
    </source>
</evidence>
<evidence type="ECO:0000259" key="2">
    <source>
        <dbReference type="Pfam" id="PF09431"/>
    </source>
</evidence>
<accession>A0A2K1QMD0</accession>
<dbReference type="FunCoup" id="A0A2K1QMD0">
    <property type="interactions" value="6"/>
</dbReference>
<dbReference type="InParanoid" id="A0A2K1QMD0"/>
<proteinExistence type="predicted"/>
<feature type="region of interest" description="Disordered" evidence="1">
    <location>
        <begin position="434"/>
        <end position="496"/>
    </location>
</feature>
<dbReference type="GO" id="GO:0006897">
    <property type="term" value="P:endocytosis"/>
    <property type="evidence" value="ECO:0007669"/>
    <property type="project" value="TreeGrafter"/>
</dbReference>
<feature type="compositionally biased region" description="Basic and acidic residues" evidence="1">
    <location>
        <begin position="479"/>
        <end position="490"/>
    </location>
</feature>
<reference evidence="3 4" key="1">
    <citation type="submission" date="2017-06" db="EMBL/GenBank/DDBJ databases">
        <title>Draft genome sequence of a variant of Elsinoe murrayae.</title>
        <authorList>
            <person name="Cheng Q."/>
        </authorList>
    </citation>
    <scope>NUCLEOTIDE SEQUENCE [LARGE SCALE GENOMIC DNA]</scope>
    <source>
        <strain evidence="3 4">CQ-2017a</strain>
    </source>
</reference>
<dbReference type="OrthoDB" id="445362at2759"/>
<dbReference type="Proteomes" id="UP000243797">
    <property type="component" value="Unassembled WGS sequence"/>
</dbReference>
<dbReference type="PANTHER" id="PTHR13357:SF1">
    <property type="entry name" value="NCK-INTERACTING PROTEIN WITH SH3 DOMAIN"/>
    <property type="match status" value="1"/>
</dbReference>
<gene>
    <name evidence="3" type="ORF">CAC42_4542</name>
</gene>
<dbReference type="InterPro" id="IPR018556">
    <property type="entry name" value="SPIN90/Ldb17_LRD"/>
</dbReference>
<evidence type="ECO:0000256" key="1">
    <source>
        <dbReference type="SAM" id="MobiDB-lite"/>
    </source>
</evidence>
<dbReference type="InterPro" id="IPR016024">
    <property type="entry name" value="ARM-type_fold"/>
</dbReference>
<sequence>MDADEEEHFHNPEQFRQRIHDIVNAPCDTHEAIDDSLRLFINAVSSFHRDHAELVEEHVERGCFELLTAELFRSNRDYVRRQFIYSLMQEDEYPVLQIMTTFLIFDGKHDEETFIMMQNEGLFPRLVELIKSGKYDDSRVHRLLLELLCEMTRIQPLARDDLQMVDDALILYLFQLIEQLSNDPSDPYHYAIVRIVLVLNEQYMCFESNEASYPDKSDPLPNRIIKILSAYGPAYRTFGENLILLLNRESALGPQLLILKILYLLFTTPQTYEYFYTNDLHVLVDVIMRNLIDLDPGLDDDDDGSPTLFPEGTGHKALRHTYLRVLYPLLKNTQLAREDGNYKQQELRRFLRLLASSSSQHFAPVDSTVLRLVTRCMQIDWIRDELDDMIDVESPSAKSPPSDSDVAKRLLGMTNIEAGISSLSVLDVTAKVEKEEKKQRPAVPPPRRLKKTPEVSPIAAQNGNGRLKVKPMIPKPRRARSEQIRDRSPFSDDSPG</sequence>
<dbReference type="EMBL" id="NKHZ01000060">
    <property type="protein sequence ID" value="PNS16141.1"/>
    <property type="molecule type" value="Genomic_DNA"/>
</dbReference>
<dbReference type="AlphaFoldDB" id="A0A2K1QMD0"/>
<dbReference type="PANTHER" id="PTHR13357">
    <property type="entry name" value="SH3 ADAPTER PROTEIN SPIN90 NCK INTERACTING PROTEIN WITH SH3 DOMAIN"/>
    <property type="match status" value="1"/>
</dbReference>
<dbReference type="GO" id="GO:0051666">
    <property type="term" value="P:actin cortical patch localization"/>
    <property type="evidence" value="ECO:0007669"/>
    <property type="project" value="TreeGrafter"/>
</dbReference>
<dbReference type="SUPFAM" id="SSF48371">
    <property type="entry name" value="ARM repeat"/>
    <property type="match status" value="1"/>
</dbReference>
<evidence type="ECO:0000313" key="3">
    <source>
        <dbReference type="EMBL" id="PNS16141.1"/>
    </source>
</evidence>
<organism evidence="3 4">
    <name type="scientific">Sphaceloma murrayae</name>
    <dbReference type="NCBI Taxonomy" id="2082308"/>
    <lineage>
        <taxon>Eukaryota</taxon>
        <taxon>Fungi</taxon>
        <taxon>Dikarya</taxon>
        <taxon>Ascomycota</taxon>
        <taxon>Pezizomycotina</taxon>
        <taxon>Dothideomycetes</taxon>
        <taxon>Dothideomycetidae</taxon>
        <taxon>Myriangiales</taxon>
        <taxon>Elsinoaceae</taxon>
        <taxon>Sphaceloma</taxon>
    </lineage>
</organism>
<dbReference type="GO" id="GO:0030479">
    <property type="term" value="C:actin cortical patch"/>
    <property type="evidence" value="ECO:0007669"/>
    <property type="project" value="TreeGrafter"/>
</dbReference>